<feature type="compositionally biased region" description="Basic residues" evidence="1">
    <location>
        <begin position="114"/>
        <end position="125"/>
    </location>
</feature>
<dbReference type="EMBL" id="HBUE01083371">
    <property type="protein sequence ID" value="CAG6478565.1"/>
    <property type="molecule type" value="Transcribed_RNA"/>
</dbReference>
<evidence type="ECO:0000256" key="1">
    <source>
        <dbReference type="SAM" id="MobiDB-lite"/>
    </source>
</evidence>
<accession>A0A8D8BP28</accession>
<sequence>MCVFLNTKHSLPVCVFCASSSSPSFAAYSVFSNIHMCVGWSDPAFVEPIFCSFILLPRGFNHRARPLQRFSPATELINEGFCGFPCLCCFWFSLLGGRGSRNPYKNNGNSSFSGKRHTRVKKERRKCSETVKQIAKQR</sequence>
<protein>
    <submittedName>
        <fullName evidence="2">(northern house mosquito) hypothetical protein</fullName>
    </submittedName>
</protein>
<name>A0A8D8BP28_CULPI</name>
<proteinExistence type="predicted"/>
<reference evidence="2" key="1">
    <citation type="submission" date="2021-05" db="EMBL/GenBank/DDBJ databases">
        <authorList>
            <person name="Alioto T."/>
            <person name="Alioto T."/>
            <person name="Gomez Garrido J."/>
        </authorList>
    </citation>
    <scope>NUCLEOTIDE SEQUENCE</scope>
</reference>
<dbReference type="AlphaFoldDB" id="A0A8D8BP28"/>
<feature type="region of interest" description="Disordered" evidence="1">
    <location>
        <begin position="102"/>
        <end position="138"/>
    </location>
</feature>
<organism evidence="2">
    <name type="scientific">Culex pipiens</name>
    <name type="common">House mosquito</name>
    <dbReference type="NCBI Taxonomy" id="7175"/>
    <lineage>
        <taxon>Eukaryota</taxon>
        <taxon>Metazoa</taxon>
        <taxon>Ecdysozoa</taxon>
        <taxon>Arthropoda</taxon>
        <taxon>Hexapoda</taxon>
        <taxon>Insecta</taxon>
        <taxon>Pterygota</taxon>
        <taxon>Neoptera</taxon>
        <taxon>Endopterygota</taxon>
        <taxon>Diptera</taxon>
        <taxon>Nematocera</taxon>
        <taxon>Culicoidea</taxon>
        <taxon>Culicidae</taxon>
        <taxon>Culicinae</taxon>
        <taxon>Culicini</taxon>
        <taxon>Culex</taxon>
        <taxon>Culex</taxon>
    </lineage>
</organism>
<feature type="compositionally biased region" description="Polar residues" evidence="1">
    <location>
        <begin position="103"/>
        <end position="113"/>
    </location>
</feature>
<evidence type="ECO:0000313" key="2">
    <source>
        <dbReference type="EMBL" id="CAG6478565.1"/>
    </source>
</evidence>